<dbReference type="Proteomes" id="UP000037747">
    <property type="component" value="Unassembled WGS sequence"/>
</dbReference>
<accession>A0A0N0U9P8</accession>
<dbReference type="EMBL" id="LIST01000012">
    <property type="protein sequence ID" value="KOX93264.1"/>
    <property type="molecule type" value="Genomic_DNA"/>
</dbReference>
<dbReference type="PATRIC" id="fig|1705389.3.peg.2922"/>
<gene>
    <name evidence="2" type="ORF">AMR74_16625</name>
</gene>
<proteinExistence type="predicted"/>
<feature type="region of interest" description="Disordered" evidence="1">
    <location>
        <begin position="19"/>
        <end position="50"/>
    </location>
</feature>
<dbReference type="AlphaFoldDB" id="A0A0N0U9P8"/>
<dbReference type="STRING" id="1765655.AMR74_16625"/>
<evidence type="ECO:0000313" key="3">
    <source>
        <dbReference type="Proteomes" id="UP000037747"/>
    </source>
</evidence>
<comment type="caution">
    <text evidence="2">The sequence shown here is derived from an EMBL/GenBank/DDBJ whole genome shotgun (WGS) entry which is preliminary data.</text>
</comment>
<dbReference type="OrthoDB" id="218157at2157"/>
<evidence type="ECO:0000313" key="2">
    <source>
        <dbReference type="EMBL" id="KOX93264.1"/>
    </source>
</evidence>
<protein>
    <submittedName>
        <fullName evidence="2">Uncharacterized protein</fullName>
    </submittedName>
</protein>
<reference evidence="2 3" key="1">
    <citation type="submission" date="2015-08" db="EMBL/GenBank/DDBJ databases">
        <title>Genomes of Isolates from Cabo Rojo, PR.</title>
        <authorList>
            <person name="Sanchez-Nieves R.L."/>
            <person name="Montalvo-Rodriguez R."/>
        </authorList>
    </citation>
    <scope>NUCLEOTIDE SEQUENCE [LARGE SCALE GENOMIC DNA]</scope>
    <source>
        <strain evidence="2 3">5</strain>
    </source>
</reference>
<keyword evidence="3" id="KW-1185">Reference proteome</keyword>
<evidence type="ECO:0000256" key="1">
    <source>
        <dbReference type="SAM" id="MobiDB-lite"/>
    </source>
</evidence>
<name>A0A0N0U9P8_9EURY</name>
<organism evidence="2 3">
    <name type="scientific">Halorubrum tropicale</name>
    <dbReference type="NCBI Taxonomy" id="1765655"/>
    <lineage>
        <taxon>Archaea</taxon>
        <taxon>Methanobacteriati</taxon>
        <taxon>Methanobacteriota</taxon>
        <taxon>Stenosarchaea group</taxon>
        <taxon>Halobacteria</taxon>
        <taxon>Halobacteriales</taxon>
        <taxon>Haloferacaceae</taxon>
        <taxon>Halorubrum</taxon>
    </lineage>
</organism>
<sequence length="291" mass="32314">METVRRRGQATRMRMRGWRTISSASSPDPLGSILSMQREDDDQSAEKAHVPALPTLRAQQRKIRSLLRSGFKSRHDVLVWSHVSAAISVGRVPDDWFSHLINDQWTVAACLDSHAKRERLCGDTAPSPSQARTERTRIIQDVLSPAFQKAVDVIRAQSGDFTDEQDGVRHVDRQRFIAMRPRLHQRVVDQHRALREPFGETGVRSQADAVEWADEVAYAASGHLPRDFTAKVCNPMSQWWTALANEQTAVLDSMLAQDVLPAWNSALRTAASNAEELASGTVASSTGGNIS</sequence>